<feature type="transmembrane region" description="Helical" evidence="7">
    <location>
        <begin position="1087"/>
        <end position="1106"/>
    </location>
</feature>
<feature type="transmembrane region" description="Helical" evidence="7">
    <location>
        <begin position="960"/>
        <end position="981"/>
    </location>
</feature>
<dbReference type="VEuPathDB" id="TriTrypDB:BSAL_89325"/>
<evidence type="ECO:0000256" key="6">
    <source>
        <dbReference type="ARBA" id="ARBA00023180"/>
    </source>
</evidence>
<keyword evidence="7" id="KW-1133">Transmembrane helix</keyword>
<feature type="transmembrane region" description="Helical" evidence="7">
    <location>
        <begin position="1150"/>
        <end position="1172"/>
    </location>
</feature>
<keyword evidence="9" id="KW-1185">Reference proteome</keyword>
<evidence type="ECO:0000256" key="1">
    <source>
        <dbReference type="ARBA" id="ARBA00004370"/>
    </source>
</evidence>
<dbReference type="InterPro" id="IPR032675">
    <property type="entry name" value="LRR_dom_sf"/>
</dbReference>
<gene>
    <name evidence="8" type="ORF">BSAL_89325</name>
</gene>
<name>A0A0S4J2L4_BODSA</name>
<feature type="transmembrane region" description="Helical" evidence="7">
    <location>
        <begin position="931"/>
        <end position="953"/>
    </location>
</feature>
<dbReference type="Pfam" id="PF00560">
    <property type="entry name" value="LRR_1"/>
    <property type="match status" value="4"/>
</dbReference>
<evidence type="ECO:0000313" key="8">
    <source>
        <dbReference type="EMBL" id="CUG85115.1"/>
    </source>
</evidence>
<accession>A0A0S4J2L4</accession>
<keyword evidence="2" id="KW-0433">Leucine-rich repeat</keyword>
<dbReference type="FunFam" id="3.80.10.10:FF:000041">
    <property type="entry name" value="LRR receptor-like serine/threonine-protein kinase ERECTA"/>
    <property type="match status" value="1"/>
</dbReference>
<keyword evidence="5 7" id="KW-0472">Membrane</keyword>
<evidence type="ECO:0000256" key="5">
    <source>
        <dbReference type="ARBA" id="ARBA00023136"/>
    </source>
</evidence>
<organism evidence="8 9">
    <name type="scientific">Bodo saltans</name>
    <name type="common">Flagellated protozoan</name>
    <dbReference type="NCBI Taxonomy" id="75058"/>
    <lineage>
        <taxon>Eukaryota</taxon>
        <taxon>Discoba</taxon>
        <taxon>Euglenozoa</taxon>
        <taxon>Kinetoplastea</taxon>
        <taxon>Metakinetoplastina</taxon>
        <taxon>Eubodonida</taxon>
        <taxon>Bodonidae</taxon>
        <taxon>Bodo</taxon>
    </lineage>
</organism>
<dbReference type="GO" id="GO:0016020">
    <property type="term" value="C:membrane"/>
    <property type="evidence" value="ECO:0007669"/>
    <property type="project" value="UniProtKB-SubCell"/>
</dbReference>
<sequence length="1329" mass="142754">MSTVQSAGMCGCQHRYSLLMDLYNATNGAGWFNNSGWSMTPSACITGWYGVTCDGSDVTVVALHENSLAGTLPLSCWNLTNLTTLDFGINSLSGTLPLQVTSLTRLTALYLHANSFSGTLPLYWANMTQLMYLYVSYNSLTGTLPPQWSSMTQLRTLSLQGSRLSGTLPLEGGHDAVKRTLLVLEHLHRHSPFTMVTHGAAFSTVLVPKQTEWFAASRVVEHDATHRFTVVFQSLSGVLPSAWSSMTQLTDLQLSTNSLSGTLPPQWPSMVQLRTLQLSYNSLTGLIPPEWARMTQITELYLQGNSLSGTLSSALANLTTLRVLSLGSNQFNGTLPATLSRLPILTQLYLWINIISGTLPPEWGSMTNLNILQMSNNSLIGTLPPEWSSMTDLELSTNSLTGTLPPQWSSLSELRTLLLSYNGLTGTLPNEWSSMTRVTGLYLQGNSLSGSLNSGLPNMTALSILSLGSNKFSGTLPATFARLTQLTELYLWVNSISGTLPPEWSSMAQLTNLDISTNSLSGTLPFQWSNMTRLVALYLASNNLTGVLPFLWRSLSSLKSLFVGVNCLTGAVPFTLSTTQVNTCGTRLRGGVNVTPCAGQTWPASVLQSFVIENEYNICFNRSLTNCVAYKINATMSLSNAAMSLLSLMLSESQNRSSSTISAWKLSPTPSVSTSRRSFSDSTTVWQCFVAVNDTVTLTLTPLEQQIVQDAVVLLFDGQPQQISGAVLLAAAAAAVGHQIPTMFIVPRAVSRSYFVGDPPFLAINVSFGSAFSSAAISHWTIRNLTVNHQRVNATVYTSNTMPWVTIVLHPPSSGWIDASTSLMSSKTLTIEILFLCDAASVLLVQVAVEVAAAPRALASQVDTAGSITQITSLFAGGATSGASLSRVMAVRQMVLCDAAGAVGGGVIDMELSICDTSAERSSLSDARSAIISNIVLVGAVTTVLLLFVALWVRVRRTSFLDAVCIFCLPSSLLPVLSTVVPSTTASSVLLFARVGTSTCVGVDVVLAVLGLIIAALPFFGFLLIWFVKDCSGVWRCQRRSHRVAVGLDAFAMVRRALHRSHEWDSSEQGDHSLSAARVVLLEYCDLRYGVLDSGCLFAVACLSVVSGLSGSEAQCRAWSFLALLLLLLVQFVLLVVLRPLTTVVSTVHSFVTLGLTLLSVLSQLVFIWGYIADASGLWLVEASAVCTLAVVGVTGVKMVVDFIALAFAVKRRINLLCAIGHTDGARSSPLLHFSNMEKELSFLDQHDDDDGDKSTSLEQRVVGGAASAVGFDGQTFVTAQSSSHYGEVLLFGELQLTDDDKYWDASGVAVGTQLVDGHSDILFTSARR</sequence>
<evidence type="ECO:0000313" key="9">
    <source>
        <dbReference type="Proteomes" id="UP000051952"/>
    </source>
</evidence>
<feature type="transmembrane region" description="Helical" evidence="7">
    <location>
        <begin position="1118"/>
        <end position="1138"/>
    </location>
</feature>
<dbReference type="FunFam" id="3.80.10.10:FF:000095">
    <property type="entry name" value="LRR receptor-like serine/threonine-protein kinase GSO1"/>
    <property type="match status" value="1"/>
</dbReference>
<dbReference type="Proteomes" id="UP000051952">
    <property type="component" value="Unassembled WGS sequence"/>
</dbReference>
<protein>
    <submittedName>
        <fullName evidence="8">GP46-like surface antigen, putative</fullName>
    </submittedName>
</protein>
<evidence type="ECO:0000256" key="4">
    <source>
        <dbReference type="ARBA" id="ARBA00022737"/>
    </source>
</evidence>
<keyword evidence="3" id="KW-0732">Signal</keyword>
<dbReference type="Pfam" id="PF13855">
    <property type="entry name" value="LRR_8"/>
    <property type="match status" value="1"/>
</dbReference>
<dbReference type="OMA" id="DICKTRC"/>
<keyword evidence="6" id="KW-0325">Glycoprotein</keyword>
<feature type="transmembrane region" description="Helical" evidence="7">
    <location>
        <begin position="1178"/>
        <end position="1210"/>
    </location>
</feature>
<keyword evidence="7" id="KW-0812">Transmembrane</keyword>
<evidence type="ECO:0000256" key="7">
    <source>
        <dbReference type="SAM" id="Phobius"/>
    </source>
</evidence>
<dbReference type="InterPro" id="IPR001611">
    <property type="entry name" value="Leu-rich_rpt"/>
</dbReference>
<evidence type="ECO:0000256" key="2">
    <source>
        <dbReference type="ARBA" id="ARBA00022614"/>
    </source>
</evidence>
<dbReference type="OrthoDB" id="676979at2759"/>
<dbReference type="InterPro" id="IPR003591">
    <property type="entry name" value="Leu-rich_rpt_typical-subtyp"/>
</dbReference>
<keyword evidence="4" id="KW-0677">Repeat</keyword>
<comment type="subcellular location">
    <subcellularLocation>
        <location evidence="1">Membrane</location>
    </subcellularLocation>
</comment>
<dbReference type="PANTHER" id="PTHR45974:SF266">
    <property type="entry name" value="LEUCINE-RICH REPEAT RECEPTOR PROTEIN KINASE HPCA1"/>
    <property type="match status" value="1"/>
</dbReference>
<dbReference type="SUPFAM" id="SSF52047">
    <property type="entry name" value="RNI-like"/>
    <property type="match status" value="1"/>
</dbReference>
<evidence type="ECO:0000256" key="3">
    <source>
        <dbReference type="ARBA" id="ARBA00022729"/>
    </source>
</evidence>
<dbReference type="PANTHER" id="PTHR45974">
    <property type="entry name" value="RECEPTOR-LIKE PROTEIN 55"/>
    <property type="match status" value="1"/>
</dbReference>
<dbReference type="EMBL" id="CYKH01001147">
    <property type="protein sequence ID" value="CUG85115.1"/>
    <property type="molecule type" value="Genomic_DNA"/>
</dbReference>
<feature type="transmembrane region" description="Helical" evidence="7">
    <location>
        <begin position="1001"/>
        <end position="1028"/>
    </location>
</feature>
<dbReference type="Gene3D" id="3.80.10.10">
    <property type="entry name" value="Ribonuclease Inhibitor"/>
    <property type="match status" value="5"/>
</dbReference>
<dbReference type="SMART" id="SM00369">
    <property type="entry name" value="LRR_TYP"/>
    <property type="match status" value="10"/>
</dbReference>
<reference evidence="9" key="1">
    <citation type="submission" date="2015-09" db="EMBL/GenBank/DDBJ databases">
        <authorList>
            <consortium name="Pathogen Informatics"/>
        </authorList>
    </citation>
    <scope>NUCLEOTIDE SEQUENCE [LARGE SCALE GENOMIC DNA]</scope>
    <source>
        <strain evidence="9">Lake Konstanz</strain>
    </source>
</reference>
<proteinExistence type="predicted"/>